<reference evidence="1" key="1">
    <citation type="submission" date="2018-02" db="EMBL/GenBank/DDBJ databases">
        <title>Rhizophora mucronata_Transcriptome.</title>
        <authorList>
            <person name="Meera S.P."/>
            <person name="Sreeshan A."/>
            <person name="Augustine A."/>
        </authorList>
    </citation>
    <scope>NUCLEOTIDE SEQUENCE</scope>
    <source>
        <tissue evidence="1">Leaf</tissue>
    </source>
</reference>
<evidence type="ECO:0000313" key="1">
    <source>
        <dbReference type="EMBL" id="MBX50020.1"/>
    </source>
</evidence>
<proteinExistence type="predicted"/>
<dbReference type="AlphaFoldDB" id="A0A2P2P5K6"/>
<dbReference type="EMBL" id="GGEC01069536">
    <property type="protein sequence ID" value="MBX50020.1"/>
    <property type="molecule type" value="Transcribed_RNA"/>
</dbReference>
<name>A0A2P2P5K6_RHIMU</name>
<protein>
    <submittedName>
        <fullName evidence="1">Uncharacterized protein</fullName>
    </submittedName>
</protein>
<organism evidence="1">
    <name type="scientific">Rhizophora mucronata</name>
    <name type="common">Asiatic mangrove</name>
    <dbReference type="NCBI Taxonomy" id="61149"/>
    <lineage>
        <taxon>Eukaryota</taxon>
        <taxon>Viridiplantae</taxon>
        <taxon>Streptophyta</taxon>
        <taxon>Embryophyta</taxon>
        <taxon>Tracheophyta</taxon>
        <taxon>Spermatophyta</taxon>
        <taxon>Magnoliopsida</taxon>
        <taxon>eudicotyledons</taxon>
        <taxon>Gunneridae</taxon>
        <taxon>Pentapetalae</taxon>
        <taxon>rosids</taxon>
        <taxon>fabids</taxon>
        <taxon>Malpighiales</taxon>
        <taxon>Rhizophoraceae</taxon>
        <taxon>Rhizophora</taxon>
    </lineage>
</organism>
<accession>A0A2P2P5K6</accession>
<sequence length="42" mass="5028">MKVGLQHVTHFFQTLQCESFMYKDTLDKDYSLTLVWLAEFRG</sequence>